<reference evidence="3 4" key="1">
    <citation type="submission" date="2015-03" db="EMBL/GenBank/DDBJ databases">
        <title>Genome assembly of Sandaracinus amylolyticus DSM 53668.</title>
        <authorList>
            <person name="Sharma G."/>
            <person name="Subramanian S."/>
        </authorList>
    </citation>
    <scope>NUCLEOTIDE SEQUENCE [LARGE SCALE GENOMIC DNA]</scope>
    <source>
        <strain evidence="3 4">DSM 53668</strain>
    </source>
</reference>
<accession>A0A0F6YI62</accession>
<evidence type="ECO:0000256" key="1">
    <source>
        <dbReference type="ARBA" id="ARBA00022801"/>
    </source>
</evidence>
<dbReference type="Pfam" id="PF03061">
    <property type="entry name" value="4HBT"/>
    <property type="match status" value="1"/>
</dbReference>
<feature type="domain" description="Thioesterase" evidence="2">
    <location>
        <begin position="60"/>
        <end position="129"/>
    </location>
</feature>
<dbReference type="GO" id="GO:0061522">
    <property type="term" value="F:1,4-dihydroxy-2-naphthoyl-CoA thioesterase activity"/>
    <property type="evidence" value="ECO:0007669"/>
    <property type="project" value="TreeGrafter"/>
</dbReference>
<dbReference type="InterPro" id="IPR006683">
    <property type="entry name" value="Thioestr_dom"/>
</dbReference>
<dbReference type="OrthoDB" id="9813158at2"/>
<protein>
    <recommendedName>
        <fullName evidence="2">Thioesterase domain-containing protein</fullName>
    </recommendedName>
</protein>
<gene>
    <name evidence="3" type="ORF">DB32_001887</name>
</gene>
<organism evidence="3 4">
    <name type="scientific">Sandaracinus amylolyticus</name>
    <dbReference type="NCBI Taxonomy" id="927083"/>
    <lineage>
        <taxon>Bacteria</taxon>
        <taxon>Pseudomonadati</taxon>
        <taxon>Myxococcota</taxon>
        <taxon>Polyangia</taxon>
        <taxon>Polyangiales</taxon>
        <taxon>Sandaracinaceae</taxon>
        <taxon>Sandaracinus</taxon>
    </lineage>
</organism>
<dbReference type="STRING" id="927083.DB32_001887"/>
<evidence type="ECO:0000259" key="2">
    <source>
        <dbReference type="Pfam" id="PF03061"/>
    </source>
</evidence>
<dbReference type="Gene3D" id="3.10.129.10">
    <property type="entry name" value="Hotdog Thioesterase"/>
    <property type="match status" value="1"/>
</dbReference>
<name>A0A0F6YI62_9BACT</name>
<dbReference type="Proteomes" id="UP000034883">
    <property type="component" value="Chromosome"/>
</dbReference>
<dbReference type="PANTHER" id="PTHR43240">
    <property type="entry name" value="1,4-DIHYDROXY-2-NAPHTHOYL-COA THIOESTERASE 1"/>
    <property type="match status" value="1"/>
</dbReference>
<dbReference type="InterPro" id="IPR029069">
    <property type="entry name" value="HotDog_dom_sf"/>
</dbReference>
<dbReference type="NCBIfam" id="TIGR00369">
    <property type="entry name" value="unchar_dom_1"/>
    <property type="match status" value="1"/>
</dbReference>
<dbReference type="RefSeq" id="WP_075097487.1">
    <property type="nucleotide sequence ID" value="NZ_CP011125.1"/>
</dbReference>
<keyword evidence="1" id="KW-0378">Hydrolase</keyword>
<evidence type="ECO:0000313" key="4">
    <source>
        <dbReference type="Proteomes" id="UP000034883"/>
    </source>
</evidence>
<dbReference type="SUPFAM" id="SSF54637">
    <property type="entry name" value="Thioesterase/thiol ester dehydrase-isomerase"/>
    <property type="match status" value="1"/>
</dbReference>
<evidence type="ECO:0000313" key="3">
    <source>
        <dbReference type="EMBL" id="AKF04738.1"/>
    </source>
</evidence>
<dbReference type="PANTHER" id="PTHR43240:SF7">
    <property type="entry name" value="BLR7284 PROTEIN"/>
    <property type="match status" value="1"/>
</dbReference>
<dbReference type="EMBL" id="CP011125">
    <property type="protein sequence ID" value="AKF04738.1"/>
    <property type="molecule type" value="Genomic_DNA"/>
</dbReference>
<dbReference type="InterPro" id="IPR003736">
    <property type="entry name" value="PAAI_dom"/>
</dbReference>
<dbReference type="KEGG" id="samy:DB32_001887"/>
<dbReference type="CDD" id="cd03443">
    <property type="entry name" value="PaaI_thioesterase"/>
    <property type="match status" value="1"/>
</dbReference>
<dbReference type="AlphaFoldDB" id="A0A0F6YI62"/>
<sequence length="156" mass="16620">MRLDVPPDQKAQVCAVMTQGMQARIPHNRALGLEVIDYAASEVWMRLPYDAKLVGNPATGVMHGGAVSSLMDAACGFATMIALGGPSPIATLDLRIDYLKPAIPGADVIAHAHCFKITRHVCFVRGTAYVHDANDPIASVAATFARKARKRKDGAP</sequence>
<dbReference type="GO" id="GO:0005829">
    <property type="term" value="C:cytosol"/>
    <property type="evidence" value="ECO:0007669"/>
    <property type="project" value="TreeGrafter"/>
</dbReference>
<keyword evidence="4" id="KW-1185">Reference proteome</keyword>
<proteinExistence type="predicted"/>